<organism evidence="2 3">
    <name type="scientific">Candidatus Sungiibacteriota bacterium</name>
    <dbReference type="NCBI Taxonomy" id="2750080"/>
    <lineage>
        <taxon>Bacteria</taxon>
        <taxon>Candidatus Sungiibacteriota</taxon>
    </lineage>
</organism>
<comment type="caution">
    <text evidence="2">The sequence shown here is derived from an EMBL/GenBank/DDBJ whole genome shotgun (WGS) entry which is preliminary data.</text>
</comment>
<dbReference type="AlphaFoldDB" id="A0A932VR11"/>
<dbReference type="PANTHER" id="PTHR30383:SF5">
    <property type="entry name" value="SGNH HYDROLASE-TYPE ESTERASE DOMAIN-CONTAINING PROTEIN"/>
    <property type="match status" value="1"/>
</dbReference>
<evidence type="ECO:0000259" key="1">
    <source>
        <dbReference type="Pfam" id="PF13472"/>
    </source>
</evidence>
<dbReference type="SUPFAM" id="SSF52266">
    <property type="entry name" value="SGNH hydrolase"/>
    <property type="match status" value="1"/>
</dbReference>
<name>A0A932VR11_9BACT</name>
<proteinExistence type="predicted"/>
<dbReference type="PANTHER" id="PTHR30383">
    <property type="entry name" value="THIOESTERASE 1/PROTEASE 1/LYSOPHOSPHOLIPASE L1"/>
    <property type="match status" value="1"/>
</dbReference>
<accession>A0A932VR11</accession>
<dbReference type="Pfam" id="PF13472">
    <property type="entry name" value="Lipase_GDSL_2"/>
    <property type="match status" value="1"/>
</dbReference>
<evidence type="ECO:0000313" key="3">
    <source>
        <dbReference type="Proteomes" id="UP000753196"/>
    </source>
</evidence>
<dbReference type="InterPro" id="IPR051532">
    <property type="entry name" value="Ester_Hydrolysis_Enzymes"/>
</dbReference>
<reference evidence="2" key="1">
    <citation type="submission" date="2020-07" db="EMBL/GenBank/DDBJ databases">
        <title>Huge and variable diversity of episymbiotic CPR bacteria and DPANN archaea in groundwater ecosystems.</title>
        <authorList>
            <person name="He C.Y."/>
            <person name="Keren R."/>
            <person name="Whittaker M."/>
            <person name="Farag I.F."/>
            <person name="Doudna J."/>
            <person name="Cate J.H.D."/>
            <person name="Banfield J.F."/>
        </authorList>
    </citation>
    <scope>NUCLEOTIDE SEQUENCE</scope>
    <source>
        <strain evidence="2">NC_groundwater_973_Pr1_S-0.2um_54_13</strain>
    </source>
</reference>
<sequence length="204" mass="22767">MITTRNICIFGDPIAYGAWSRDGGWAERLQKILQRRTIDSGFRSYYFLYNVSIPGNTTGDVLARFDAECEVREPHIIVFAVGINDASCRANPDKPRIERARFEENGVRLIREAKARAERVLWVGLTTVDEARAMPFEATYFLNARIRDYDAVIKTVCAKEGVAYVDIAGVVGPEELADGLHPNDRGHEKMCVAIERALAGCGVQ</sequence>
<dbReference type="EMBL" id="JACQCR010000008">
    <property type="protein sequence ID" value="MBI3630808.1"/>
    <property type="molecule type" value="Genomic_DNA"/>
</dbReference>
<evidence type="ECO:0000313" key="2">
    <source>
        <dbReference type="EMBL" id="MBI3630808.1"/>
    </source>
</evidence>
<feature type="domain" description="SGNH hydrolase-type esterase" evidence="1">
    <location>
        <begin position="9"/>
        <end position="188"/>
    </location>
</feature>
<dbReference type="InterPro" id="IPR036514">
    <property type="entry name" value="SGNH_hydro_sf"/>
</dbReference>
<dbReference type="Gene3D" id="3.40.50.1110">
    <property type="entry name" value="SGNH hydrolase"/>
    <property type="match status" value="1"/>
</dbReference>
<protein>
    <recommendedName>
        <fullName evidence="1">SGNH hydrolase-type esterase domain-containing protein</fullName>
    </recommendedName>
</protein>
<dbReference type="GO" id="GO:0004622">
    <property type="term" value="F:phosphatidylcholine lysophospholipase activity"/>
    <property type="evidence" value="ECO:0007669"/>
    <property type="project" value="TreeGrafter"/>
</dbReference>
<dbReference type="InterPro" id="IPR013830">
    <property type="entry name" value="SGNH_hydro"/>
</dbReference>
<dbReference type="Proteomes" id="UP000753196">
    <property type="component" value="Unassembled WGS sequence"/>
</dbReference>
<gene>
    <name evidence="2" type="ORF">HY221_00515</name>
</gene>